<evidence type="ECO:0000313" key="2">
    <source>
        <dbReference type="EMBL" id="WIX80760.1"/>
    </source>
</evidence>
<dbReference type="RefSeq" id="WP_285971380.1">
    <property type="nucleotide sequence ID" value="NZ_CP127294.1"/>
</dbReference>
<gene>
    <name evidence="2" type="ORF">QRX50_08350</name>
</gene>
<keyword evidence="3" id="KW-1185">Reference proteome</keyword>
<evidence type="ECO:0000313" key="3">
    <source>
        <dbReference type="Proteomes" id="UP001236014"/>
    </source>
</evidence>
<feature type="transmembrane region" description="Helical" evidence="1">
    <location>
        <begin position="236"/>
        <end position="254"/>
    </location>
</feature>
<keyword evidence="1" id="KW-0472">Membrane</keyword>
<accession>A0A9Y2IKB5</accession>
<evidence type="ECO:0008006" key="4">
    <source>
        <dbReference type="Google" id="ProtNLM"/>
    </source>
</evidence>
<dbReference type="KEGG" id="acab:QRX50_08350"/>
<evidence type="ECO:0000256" key="1">
    <source>
        <dbReference type="SAM" id="Phobius"/>
    </source>
</evidence>
<feature type="transmembrane region" description="Helical" evidence="1">
    <location>
        <begin position="20"/>
        <end position="40"/>
    </location>
</feature>
<reference evidence="2 3" key="1">
    <citation type="submission" date="2023-06" db="EMBL/GenBank/DDBJ databases">
        <authorList>
            <person name="Oyuntsetseg B."/>
            <person name="Kim S.B."/>
        </authorList>
    </citation>
    <scope>NUCLEOTIDE SEQUENCE [LARGE SCALE GENOMIC DNA]</scope>
    <source>
        <strain evidence="2 3">2-15</strain>
    </source>
</reference>
<name>A0A9Y2IKB5_9PSEU</name>
<sequence length="338" mass="35541">MDEITTVTYPTPAPPDEVRLATLLLLVPGLLIAGFGGVLMTVSRAGLYAGSVIALVGLVLLGCIPIGRRGLRKERLSVEVAPSGLRFPVREARLVLPWADVSAVALVEKHNRVEVYLAPASAAEDRLVKRFSRRGPHGFVLSTLFEPDEAHRLAAAVETVRPGLVRWPSLEVRRGGFGPQRVAATVVRWTAVKRKPVAGESVTVRASKASGARQAAIGGTVALLAAVLVVRTWLPVTVPGLIAVAVCVAALVWTRHRGTRGVFTVDGAGVAWIPRYDNGVVVRLDEISALTAEAGGVLRVTRRDGGDFVLASGVSMPAARTVAALVGAPPTPITRGAT</sequence>
<keyword evidence="1" id="KW-0812">Transmembrane</keyword>
<organism evidence="2 3">
    <name type="scientific">Amycolatopsis carbonis</name>
    <dbReference type="NCBI Taxonomy" id="715471"/>
    <lineage>
        <taxon>Bacteria</taxon>
        <taxon>Bacillati</taxon>
        <taxon>Actinomycetota</taxon>
        <taxon>Actinomycetes</taxon>
        <taxon>Pseudonocardiales</taxon>
        <taxon>Pseudonocardiaceae</taxon>
        <taxon>Amycolatopsis</taxon>
    </lineage>
</organism>
<dbReference type="Proteomes" id="UP001236014">
    <property type="component" value="Chromosome"/>
</dbReference>
<dbReference type="AlphaFoldDB" id="A0A9Y2IKB5"/>
<proteinExistence type="predicted"/>
<dbReference type="EMBL" id="CP127294">
    <property type="protein sequence ID" value="WIX80760.1"/>
    <property type="molecule type" value="Genomic_DNA"/>
</dbReference>
<feature type="transmembrane region" description="Helical" evidence="1">
    <location>
        <begin position="46"/>
        <end position="67"/>
    </location>
</feature>
<protein>
    <recommendedName>
        <fullName evidence="4">PH domain-containing protein</fullName>
    </recommendedName>
</protein>
<keyword evidence="1" id="KW-1133">Transmembrane helix</keyword>